<dbReference type="Proteomes" id="UP000028045">
    <property type="component" value="Unassembled WGS sequence"/>
</dbReference>
<sequence>MELDKLPRKLWEPEHPEQTAMWKFMQEANQRHGLSLKNFDDLYSWSCANRAVFFEQVWQQASLIHEGSYTTVVDESKTISQLPRWFEGVRLNFAENLLWSRGPGDEPGVRTTRLKEDGKVAIVEVREGNSEVKHVTWAQLRRETARLAGALHARGVRQGDRVVVVGSHSVQTFIVFLATTWLGAIFSSSSTDMGVGGLLQRTVQINPKIVFFDDGALYNGKIIDLRDKITGMIKGMKDCSNFEKLVVIRRFDQPYDTSDIGGTERLEEFLESSTGEAPPIVRVGFQDPLVVYYSSGTTGIPKAIVHGVGTLLLSSQKEAVLHNDLGPKDTILQYTTTGWIMYLASVASLLYGARSVFYDGSPFIPDLKVILRVVEEQKVTRLGTSPRWMGEFMKNNIVPQKVADLSSLTAVGSTGMVLPDQIFEWFYDVGFPKKVHLGNITGGTDIAGCFGIDNPISPLYVGGCQGGSLGVPIAVYDHDLAEGSDGKPLDHGQPGDLVATSAFPNVPLFLWNDSETAPGPKYHKAYFSRYNGVWAQGDFCMIHPKTKALLMLGRSDGVLNPSGVRFGSSDIYAVLETHFATEVAESLCVGQRRPQDLDERVVLFLLMKKGFKLDGPLLDRIKKTIAQELTKRHVPKFVFEVPEIPVTVNMKKVELPVKQIISGKEIKVSGTLLNPQSLDFFYQFQKIEEVVGPRAKL</sequence>
<protein>
    <recommendedName>
        <fullName evidence="6">AMP-dependent synthetase/ligase domain-containing protein</fullName>
    </recommendedName>
</protein>
<evidence type="ECO:0000313" key="5">
    <source>
        <dbReference type="Proteomes" id="UP000028045"/>
    </source>
</evidence>
<dbReference type="PANTHER" id="PTHR42921:SF4">
    <property type="entry name" value="ACETOACETYL-COA SYNTHASE (AFU_ORTHOLOGUE AFUA_8G04770)"/>
    <property type="match status" value="1"/>
</dbReference>
<dbReference type="InterPro" id="IPR020845">
    <property type="entry name" value="AMP-binding_CS"/>
</dbReference>
<dbReference type="OrthoDB" id="10253869at2759"/>
<dbReference type="GO" id="GO:0006629">
    <property type="term" value="P:lipid metabolic process"/>
    <property type="evidence" value="ECO:0007669"/>
    <property type="project" value="InterPro"/>
</dbReference>
<dbReference type="PROSITE" id="PS00455">
    <property type="entry name" value="AMP_BINDING"/>
    <property type="match status" value="1"/>
</dbReference>
<accession>A0A084B740</accession>
<dbReference type="Pfam" id="PF16177">
    <property type="entry name" value="ACAS_N"/>
    <property type="match status" value="1"/>
</dbReference>
<dbReference type="InterPro" id="IPR032387">
    <property type="entry name" value="ACAS_N"/>
</dbReference>
<feature type="domain" description="AMP-dependent synthetase/ligase" evidence="2">
    <location>
        <begin position="118"/>
        <end position="499"/>
    </location>
</feature>
<dbReference type="InterPro" id="IPR000873">
    <property type="entry name" value="AMP-dep_synth/lig_dom"/>
</dbReference>
<gene>
    <name evidence="4" type="ORF">S7711_01482</name>
</gene>
<keyword evidence="5" id="KW-1185">Reference proteome</keyword>
<evidence type="ECO:0000259" key="2">
    <source>
        <dbReference type="Pfam" id="PF00501"/>
    </source>
</evidence>
<dbReference type="InterPro" id="IPR045851">
    <property type="entry name" value="AMP-bd_C_sf"/>
</dbReference>
<dbReference type="AlphaFoldDB" id="A0A084B740"/>
<evidence type="ECO:0000259" key="3">
    <source>
        <dbReference type="Pfam" id="PF16177"/>
    </source>
</evidence>
<organism evidence="4 5">
    <name type="scientific">Stachybotrys chartarum (strain CBS 109288 / IBT 7711)</name>
    <name type="common">Toxic black mold</name>
    <name type="synonym">Stilbospora chartarum</name>
    <dbReference type="NCBI Taxonomy" id="1280523"/>
    <lineage>
        <taxon>Eukaryota</taxon>
        <taxon>Fungi</taxon>
        <taxon>Dikarya</taxon>
        <taxon>Ascomycota</taxon>
        <taxon>Pezizomycotina</taxon>
        <taxon>Sordariomycetes</taxon>
        <taxon>Hypocreomycetidae</taxon>
        <taxon>Hypocreales</taxon>
        <taxon>Stachybotryaceae</taxon>
        <taxon>Stachybotrys</taxon>
    </lineage>
</organism>
<dbReference type="Gene3D" id="3.40.50.12780">
    <property type="entry name" value="N-terminal domain of ligase-like"/>
    <property type="match status" value="1"/>
</dbReference>
<comment type="similarity">
    <text evidence="1">Belongs to the ATP-dependent AMP-binding enzyme family.</text>
</comment>
<dbReference type="PANTHER" id="PTHR42921">
    <property type="entry name" value="ACETOACETYL-COA SYNTHETASE"/>
    <property type="match status" value="1"/>
</dbReference>
<dbReference type="EMBL" id="KL647853">
    <property type="protein sequence ID" value="KEY73369.1"/>
    <property type="molecule type" value="Genomic_DNA"/>
</dbReference>
<dbReference type="SUPFAM" id="SSF56801">
    <property type="entry name" value="Acetyl-CoA synthetase-like"/>
    <property type="match status" value="1"/>
</dbReference>
<reference evidence="4 5" key="1">
    <citation type="journal article" date="2014" name="BMC Genomics">
        <title>Comparative genome sequencing reveals chemotype-specific gene clusters in the toxigenic black mold Stachybotrys.</title>
        <authorList>
            <person name="Semeiks J."/>
            <person name="Borek D."/>
            <person name="Otwinowski Z."/>
            <person name="Grishin N.V."/>
        </authorList>
    </citation>
    <scope>NUCLEOTIDE SEQUENCE [LARGE SCALE GENOMIC DNA]</scope>
    <source>
        <strain evidence="5">CBS 109288 / IBT 7711</strain>
    </source>
</reference>
<dbReference type="Gene3D" id="3.30.300.30">
    <property type="match status" value="1"/>
</dbReference>
<name>A0A084B740_STACB</name>
<dbReference type="HOGENOM" id="CLU_000022_3_3_1"/>
<evidence type="ECO:0008006" key="6">
    <source>
        <dbReference type="Google" id="ProtNLM"/>
    </source>
</evidence>
<dbReference type="Pfam" id="PF00501">
    <property type="entry name" value="AMP-binding"/>
    <property type="match status" value="1"/>
</dbReference>
<dbReference type="NCBIfam" id="TIGR01217">
    <property type="entry name" value="ac_ac_CoA_syn"/>
    <property type="match status" value="1"/>
</dbReference>
<proteinExistence type="inferred from homology"/>
<evidence type="ECO:0000313" key="4">
    <source>
        <dbReference type="EMBL" id="KEY73369.1"/>
    </source>
</evidence>
<dbReference type="GO" id="GO:0030729">
    <property type="term" value="F:acetoacetate-CoA ligase activity"/>
    <property type="evidence" value="ECO:0007669"/>
    <property type="project" value="InterPro"/>
</dbReference>
<evidence type="ECO:0000256" key="1">
    <source>
        <dbReference type="ARBA" id="ARBA00006432"/>
    </source>
</evidence>
<dbReference type="InterPro" id="IPR042099">
    <property type="entry name" value="ANL_N_sf"/>
</dbReference>
<dbReference type="InterPro" id="IPR005914">
    <property type="entry name" value="Acac_CoA_synth"/>
</dbReference>
<feature type="domain" description="Acetyl-coenzyme A synthetase N-terminal" evidence="3">
    <location>
        <begin position="40"/>
        <end position="96"/>
    </location>
</feature>